<dbReference type="Gene3D" id="3.40.1440.10">
    <property type="entry name" value="GIY-YIG endonuclease"/>
    <property type="match status" value="1"/>
</dbReference>
<sequence>MLTFQSLLRESGLEPRDVRLLRHAKAQSTPGMSQYRAWREDIEVFHRYQSTQPVKYRAYFDAPYWAAFVATPAKETLFVGLYEVELSERAIPAFHCPLTGSFNEAGTVDVYSTSFVADLEPYQGKLVIDWGAGTRSWAQYADRKLKPIIELRRSESDPPYPGHSALIIQLSQAEALPMSWTAILSEARGVYLLTCPRTKEQYVGAAFAGGGFLARWKQHASMSGDALAFRSRNPEDYRVSILEVAGSLSTDDDIVRMEQRWKEKLQSREMGLNRN</sequence>
<evidence type="ECO:0000259" key="1">
    <source>
        <dbReference type="PROSITE" id="PS50164"/>
    </source>
</evidence>
<name>A0A6G7ZQI2_9SPHN</name>
<dbReference type="AlphaFoldDB" id="A0A6G7ZQI2"/>
<keyword evidence="3" id="KW-1185">Reference proteome</keyword>
<protein>
    <submittedName>
        <fullName evidence="2">GIY-YIG nuclease family protein</fullName>
    </submittedName>
</protein>
<dbReference type="PROSITE" id="PS50164">
    <property type="entry name" value="GIY_YIG"/>
    <property type="match status" value="1"/>
</dbReference>
<dbReference type="InterPro" id="IPR000305">
    <property type="entry name" value="GIY-YIG_endonuc"/>
</dbReference>
<evidence type="ECO:0000313" key="3">
    <source>
        <dbReference type="Proteomes" id="UP000502502"/>
    </source>
</evidence>
<dbReference type="SUPFAM" id="SSF82771">
    <property type="entry name" value="GIY-YIG endonuclease"/>
    <property type="match status" value="1"/>
</dbReference>
<dbReference type="KEGG" id="ssin:G7078_10615"/>
<organism evidence="2 3">
    <name type="scientific">Sphingomonas sinipercae</name>
    <dbReference type="NCBI Taxonomy" id="2714944"/>
    <lineage>
        <taxon>Bacteria</taxon>
        <taxon>Pseudomonadati</taxon>
        <taxon>Pseudomonadota</taxon>
        <taxon>Alphaproteobacteria</taxon>
        <taxon>Sphingomonadales</taxon>
        <taxon>Sphingomonadaceae</taxon>
        <taxon>Sphingomonas</taxon>
    </lineage>
</organism>
<feature type="domain" description="GIY-YIG" evidence="1">
    <location>
        <begin position="186"/>
        <end position="274"/>
    </location>
</feature>
<dbReference type="Proteomes" id="UP000502502">
    <property type="component" value="Chromosome"/>
</dbReference>
<dbReference type="Pfam" id="PF01541">
    <property type="entry name" value="GIY-YIG"/>
    <property type="match status" value="1"/>
</dbReference>
<dbReference type="EMBL" id="CP049871">
    <property type="protein sequence ID" value="QIL03185.1"/>
    <property type="molecule type" value="Genomic_DNA"/>
</dbReference>
<reference evidence="2 3" key="1">
    <citation type="submission" date="2020-03" db="EMBL/GenBank/DDBJ databases">
        <title>Sphingomonas sp. nov., isolated from fish.</title>
        <authorList>
            <person name="Hyun D.-W."/>
            <person name="Bae J.-W."/>
        </authorList>
    </citation>
    <scope>NUCLEOTIDE SEQUENCE [LARGE SCALE GENOMIC DNA]</scope>
    <source>
        <strain evidence="2 3">HDW15C</strain>
    </source>
</reference>
<evidence type="ECO:0000313" key="2">
    <source>
        <dbReference type="EMBL" id="QIL03185.1"/>
    </source>
</evidence>
<dbReference type="InterPro" id="IPR035901">
    <property type="entry name" value="GIY-YIG_endonuc_sf"/>
</dbReference>
<gene>
    <name evidence="2" type="ORF">G7078_10615</name>
</gene>
<proteinExistence type="predicted"/>
<accession>A0A6G7ZQI2</accession>